<geneLocation type="mitochondrion" evidence="1"/>
<reference evidence="1" key="1">
    <citation type="submission" date="2020-01" db="EMBL/GenBank/DDBJ databases">
        <title>Characterization of the mitochondrial genome of Diaporthe sp.</title>
        <authorList>
            <person name="Wang X."/>
        </authorList>
    </citation>
    <scope>NUCLEOTIDE SEQUENCE</scope>
</reference>
<evidence type="ECO:0000313" key="1">
    <source>
        <dbReference type="EMBL" id="UHB41949.1"/>
    </source>
</evidence>
<name>A0A8K1ZRA9_9PEZI</name>
<proteinExistence type="predicted"/>
<gene>
    <name evidence="1" type="primary">orf139</name>
</gene>
<accession>A0A8K1ZRA9</accession>
<keyword evidence="1" id="KW-0496">Mitochondrion</keyword>
<protein>
    <submittedName>
        <fullName evidence="1">Uncharacterized protein</fullName>
    </submittedName>
</protein>
<dbReference type="AlphaFoldDB" id="A0A8K1ZRA9"/>
<sequence length="139" mass="16197">MKRSENLSDAQGYSLEKIEGGGILLKYTSCSLHQPWWKTARVIRRRCHEASFTRMPPLSLQADQKEGILITPPYLTSLFIPRLRWGEELGGFTRRRNHRIIPYSIPWSRGWAQDPWFTAEGQDRSIFGRDELEKVDLPP</sequence>
<dbReference type="EMBL" id="MN922285">
    <property type="protein sequence ID" value="UHB41949.1"/>
    <property type="molecule type" value="Genomic_DNA"/>
</dbReference>
<organism evidence="1">
    <name type="scientific">Diaporthe sp</name>
    <dbReference type="NCBI Taxonomy" id="1756133"/>
    <lineage>
        <taxon>Eukaryota</taxon>
        <taxon>Fungi</taxon>
        <taxon>Dikarya</taxon>
        <taxon>Ascomycota</taxon>
        <taxon>Pezizomycotina</taxon>
        <taxon>Sordariomycetes</taxon>
        <taxon>Sordariomycetidae</taxon>
        <taxon>Diaporthales</taxon>
        <taxon>Diaporthaceae</taxon>
        <taxon>Diaporthe</taxon>
    </lineage>
</organism>